<dbReference type="GO" id="GO:0009288">
    <property type="term" value="C:bacterial-type flagellum"/>
    <property type="evidence" value="ECO:0007669"/>
    <property type="project" value="UniProtKB-SubCell"/>
</dbReference>
<dbReference type="PRINTS" id="PR00207">
    <property type="entry name" value="FLAGELLIN"/>
</dbReference>
<dbReference type="RefSeq" id="WP_048610097.1">
    <property type="nucleotide sequence ID" value="NZ_CCKO01000035.1"/>
</dbReference>
<dbReference type="InterPro" id="IPR001029">
    <property type="entry name" value="Flagellin_N"/>
</dbReference>
<comment type="subcellular location">
    <subcellularLocation>
        <location evidence="4">Secreted</location>
    </subcellularLocation>
    <subcellularLocation>
        <location evidence="4">Bacterial flagellum</location>
    </subcellularLocation>
</comment>
<organism evidence="7 8">
    <name type="scientific">Vibrio coralliirubri</name>
    <dbReference type="NCBI Taxonomy" id="1516159"/>
    <lineage>
        <taxon>Bacteria</taxon>
        <taxon>Pseudomonadati</taxon>
        <taxon>Pseudomonadota</taxon>
        <taxon>Gammaproteobacteria</taxon>
        <taxon>Vibrionales</taxon>
        <taxon>Vibrionaceae</taxon>
        <taxon>Vibrio</taxon>
    </lineage>
</organism>
<keyword evidence="7" id="KW-0969">Cilium</keyword>
<dbReference type="EMBL" id="CCKJ01000037">
    <property type="protein sequence ID" value="CDT78454.1"/>
    <property type="molecule type" value="Genomic_DNA"/>
</dbReference>
<dbReference type="InterPro" id="IPR046358">
    <property type="entry name" value="Flagellin_C"/>
</dbReference>
<dbReference type="InterPro" id="IPR001492">
    <property type="entry name" value="Flagellin"/>
</dbReference>
<dbReference type="InterPro" id="IPR042187">
    <property type="entry name" value="Flagellin_C_sub2"/>
</dbReference>
<evidence type="ECO:0000256" key="2">
    <source>
        <dbReference type="ARBA" id="ARBA00022525"/>
    </source>
</evidence>
<evidence type="ECO:0000256" key="1">
    <source>
        <dbReference type="ARBA" id="ARBA00005709"/>
    </source>
</evidence>
<keyword evidence="2 4" id="KW-0964">Secreted</keyword>
<evidence type="ECO:0000313" key="7">
    <source>
        <dbReference type="EMBL" id="CDT78454.1"/>
    </source>
</evidence>
<gene>
    <name evidence="7" type="primary">lafA</name>
    <name evidence="7" type="ORF">VCR31J2_1310594</name>
</gene>
<protein>
    <recommendedName>
        <fullName evidence="4">Flagellin</fullName>
    </recommendedName>
</protein>
<dbReference type="Proteomes" id="UP000041625">
    <property type="component" value="Unassembled WGS sequence"/>
</dbReference>
<evidence type="ECO:0000259" key="5">
    <source>
        <dbReference type="Pfam" id="PF00669"/>
    </source>
</evidence>
<keyword evidence="8" id="KW-1185">Reference proteome</keyword>
<accession>A0AA86XD62</accession>
<evidence type="ECO:0000256" key="4">
    <source>
        <dbReference type="RuleBase" id="RU362073"/>
    </source>
</evidence>
<dbReference type="PANTHER" id="PTHR42792">
    <property type="entry name" value="FLAGELLIN"/>
    <property type="match status" value="1"/>
</dbReference>
<dbReference type="Pfam" id="PF00669">
    <property type="entry name" value="Flagellin_N"/>
    <property type="match status" value="1"/>
</dbReference>
<dbReference type="Gene3D" id="3.30.70.2120">
    <property type="match status" value="1"/>
</dbReference>
<dbReference type="Gene3D" id="1.20.1330.10">
    <property type="entry name" value="f41 fragment of flagellin, N-terminal domain"/>
    <property type="match status" value="1"/>
</dbReference>
<dbReference type="GO" id="GO:0005198">
    <property type="term" value="F:structural molecule activity"/>
    <property type="evidence" value="ECO:0007669"/>
    <property type="project" value="UniProtKB-UniRule"/>
</dbReference>
<proteinExistence type="inferred from homology"/>
<comment type="caution">
    <text evidence="7">The sequence shown here is derived from an EMBL/GenBank/DDBJ whole genome shotgun (WGS) entry which is preliminary data.</text>
</comment>
<dbReference type="PANTHER" id="PTHR42792:SF2">
    <property type="entry name" value="FLAGELLIN"/>
    <property type="match status" value="1"/>
</dbReference>
<name>A0AA86XD62_9VIBR</name>
<feature type="domain" description="Flagellin N-terminal" evidence="5">
    <location>
        <begin position="5"/>
        <end position="139"/>
    </location>
</feature>
<evidence type="ECO:0000313" key="8">
    <source>
        <dbReference type="Proteomes" id="UP000041625"/>
    </source>
</evidence>
<feature type="domain" description="Flagellin C-terminal" evidence="6">
    <location>
        <begin position="196"/>
        <end position="277"/>
    </location>
</feature>
<dbReference type="SUPFAM" id="SSF64518">
    <property type="entry name" value="Phase 1 flagellin"/>
    <property type="match status" value="1"/>
</dbReference>
<evidence type="ECO:0000256" key="3">
    <source>
        <dbReference type="ARBA" id="ARBA00023143"/>
    </source>
</evidence>
<dbReference type="NCBIfam" id="NF038071">
    <property type="entry name" value="lat_flg_LafA_2"/>
    <property type="match status" value="1"/>
</dbReference>
<dbReference type="Pfam" id="PF00700">
    <property type="entry name" value="Flagellin_C"/>
    <property type="match status" value="1"/>
</dbReference>
<comment type="function">
    <text evidence="4">Flagellin is the subunit protein which polymerizes to form the filaments of bacterial flagella.</text>
</comment>
<dbReference type="InterPro" id="IPR054892">
    <property type="entry name" value="lat_flg_LafA"/>
</dbReference>
<keyword evidence="3 4" id="KW-0975">Bacterial flagellum</keyword>
<dbReference type="AlphaFoldDB" id="A0AA86XD62"/>
<reference evidence="7 8" key="1">
    <citation type="submission" date="2014-06" db="EMBL/GenBank/DDBJ databases">
        <authorList>
            <person name="Le Roux F."/>
        </authorList>
    </citation>
    <scope>NUCLEOTIDE SEQUENCE [LARGE SCALE GENOMIC DNA]</scope>
    <source>
        <strain evidence="7 8">J2-31</strain>
    </source>
</reference>
<comment type="similarity">
    <text evidence="1 4">Belongs to the bacterial flagellin family.</text>
</comment>
<keyword evidence="7" id="KW-0282">Flagellum</keyword>
<keyword evidence="7" id="KW-0966">Cell projection</keyword>
<dbReference type="Gene3D" id="6.10.10.10">
    <property type="entry name" value="Flagellar export chaperone, C-terminal domain"/>
    <property type="match status" value="1"/>
</dbReference>
<dbReference type="GO" id="GO:0005576">
    <property type="term" value="C:extracellular region"/>
    <property type="evidence" value="ECO:0007669"/>
    <property type="project" value="UniProtKB-SubCell"/>
</dbReference>
<evidence type="ECO:0000259" key="6">
    <source>
        <dbReference type="Pfam" id="PF00700"/>
    </source>
</evidence>
<sequence>MAISVHTNYASLVTQNTLQSTNSALTKSMEKLSTGFRINSAADDAAGLQIANRLEAQSRGMNVAMRNSQDAISMMQTAEGAFDEMTNIAYRMNDLAVQYANGTNSTADQTAIDVEFNALSDELANIASNTNFGGTNLLTTGSFGAGAVVFQIGTSSTETLSVDASTEVGAVTGHALAAGGGALSAASNIDALSGTGGLIELLGTARAEFGANINRLEHTITNLGNMTENLESSKGRIMDTDFASESGMMSKQQMLMQSGASMLSASKMVPQLAMSLLG</sequence>